<sequence length="66" mass="7158">MTKPVRVEYVLSKPSAPSWWRRNRHLVLLVVGLIVGAWLVDGGPGDAAAPAPDQPRPTRSTVSGDR</sequence>
<accession>A0ABV3M652</accession>
<feature type="compositionally biased region" description="Polar residues" evidence="1">
    <location>
        <begin position="57"/>
        <end position="66"/>
    </location>
</feature>
<dbReference type="Proteomes" id="UP001553843">
    <property type="component" value="Unassembled WGS sequence"/>
</dbReference>
<comment type="caution">
    <text evidence="2">The sequence shown here is derived from an EMBL/GenBank/DDBJ whole genome shotgun (WGS) entry which is preliminary data.</text>
</comment>
<evidence type="ECO:0000256" key="1">
    <source>
        <dbReference type="SAM" id="MobiDB-lite"/>
    </source>
</evidence>
<name>A0ABV3M652_9ACTN</name>
<gene>
    <name evidence="2" type="ORF">AB0887_35260</name>
</gene>
<protein>
    <submittedName>
        <fullName evidence="2">Uncharacterized protein</fullName>
    </submittedName>
</protein>
<evidence type="ECO:0000313" key="3">
    <source>
        <dbReference type="Proteomes" id="UP001553843"/>
    </source>
</evidence>
<feature type="region of interest" description="Disordered" evidence="1">
    <location>
        <begin position="44"/>
        <end position="66"/>
    </location>
</feature>
<proteinExistence type="predicted"/>
<dbReference type="EMBL" id="JBEYRS010000022">
    <property type="protein sequence ID" value="MEW2367188.1"/>
    <property type="molecule type" value="Genomic_DNA"/>
</dbReference>
<dbReference type="RefSeq" id="WP_359773133.1">
    <property type="nucleotide sequence ID" value="NZ_JBEYRR010000001.1"/>
</dbReference>
<evidence type="ECO:0000313" key="2">
    <source>
        <dbReference type="EMBL" id="MEW2367188.1"/>
    </source>
</evidence>
<organism evidence="2 3">
    <name type="scientific">Streptomyces huasconensis</name>
    <dbReference type="NCBI Taxonomy" id="1854574"/>
    <lineage>
        <taxon>Bacteria</taxon>
        <taxon>Bacillati</taxon>
        <taxon>Actinomycetota</taxon>
        <taxon>Actinomycetes</taxon>
        <taxon>Kitasatosporales</taxon>
        <taxon>Streptomycetaceae</taxon>
        <taxon>Streptomyces</taxon>
    </lineage>
</organism>
<keyword evidence="3" id="KW-1185">Reference proteome</keyword>
<reference evidence="2 3" key="1">
    <citation type="submission" date="2024-06" db="EMBL/GenBank/DDBJ databases">
        <title>The Natural Products Discovery Center: Release of the First 8490 Sequenced Strains for Exploring Actinobacteria Biosynthetic Diversity.</title>
        <authorList>
            <person name="Kalkreuter E."/>
            <person name="Kautsar S.A."/>
            <person name="Yang D."/>
            <person name="Bader C.D."/>
            <person name="Teijaro C.N."/>
            <person name="Fluegel L."/>
            <person name="Davis C.M."/>
            <person name="Simpson J.R."/>
            <person name="Lauterbach L."/>
            <person name="Steele A.D."/>
            <person name="Gui C."/>
            <person name="Meng S."/>
            <person name="Li G."/>
            <person name="Viehrig K."/>
            <person name="Ye F."/>
            <person name="Su P."/>
            <person name="Kiefer A.F."/>
            <person name="Nichols A."/>
            <person name="Cepeda A.J."/>
            <person name="Yan W."/>
            <person name="Fan B."/>
            <person name="Jiang Y."/>
            <person name="Adhikari A."/>
            <person name="Zheng C.-J."/>
            <person name="Schuster L."/>
            <person name="Cowan T.M."/>
            <person name="Smanski M.J."/>
            <person name="Chevrette M.G."/>
            <person name="De Carvalho L.P.S."/>
            <person name="Shen B."/>
        </authorList>
    </citation>
    <scope>NUCLEOTIDE SEQUENCE [LARGE SCALE GENOMIC DNA]</scope>
    <source>
        <strain evidence="2 3">NPDC047833</strain>
    </source>
</reference>